<dbReference type="Pfam" id="PF07521">
    <property type="entry name" value="RMMBL"/>
    <property type="match status" value="1"/>
</dbReference>
<proteinExistence type="predicted"/>
<feature type="non-terminal residue" evidence="3">
    <location>
        <position position="1"/>
    </location>
</feature>
<gene>
    <name evidence="3" type="ORF">CFH80_04590</name>
</gene>
<organism evidence="3 4">
    <name type="scientific">Sulfurospirillum cavolei</name>
    <dbReference type="NCBI Taxonomy" id="366522"/>
    <lineage>
        <taxon>Bacteria</taxon>
        <taxon>Pseudomonadati</taxon>
        <taxon>Campylobacterota</taxon>
        <taxon>Epsilonproteobacteria</taxon>
        <taxon>Campylobacterales</taxon>
        <taxon>Sulfurospirillaceae</taxon>
        <taxon>Sulfurospirillum</taxon>
    </lineage>
</organism>
<dbReference type="SUPFAM" id="SSF56281">
    <property type="entry name" value="Metallo-hydrolase/oxidoreductase"/>
    <property type="match status" value="1"/>
</dbReference>
<protein>
    <submittedName>
        <fullName evidence="3">Ribonuclease J</fullName>
    </submittedName>
</protein>
<evidence type="ECO:0000259" key="2">
    <source>
        <dbReference type="Pfam" id="PF17770"/>
    </source>
</evidence>
<evidence type="ECO:0000313" key="4">
    <source>
        <dbReference type="Proteomes" id="UP000231638"/>
    </source>
</evidence>
<feature type="domain" description="Ribonuclease J C-terminal" evidence="2">
    <location>
        <begin position="88"/>
        <end position="187"/>
    </location>
</feature>
<dbReference type="Gene3D" id="3.60.15.10">
    <property type="entry name" value="Ribonuclease Z/Hydroxyacylglutathione hydrolase-like"/>
    <property type="match status" value="1"/>
</dbReference>
<dbReference type="PANTHER" id="PTHR43694:SF1">
    <property type="entry name" value="RIBONUCLEASE J"/>
    <property type="match status" value="1"/>
</dbReference>
<dbReference type="EMBL" id="DLUG01000125">
    <property type="protein sequence ID" value="DAB36483.1"/>
    <property type="molecule type" value="Genomic_DNA"/>
</dbReference>
<accession>A0A2D3WIX9</accession>
<dbReference type="PANTHER" id="PTHR43694">
    <property type="entry name" value="RIBONUCLEASE J"/>
    <property type="match status" value="1"/>
</dbReference>
<evidence type="ECO:0000313" key="3">
    <source>
        <dbReference type="EMBL" id="DAB36483.1"/>
    </source>
</evidence>
<reference evidence="3 4" key="1">
    <citation type="journal article" date="2017" name="Front. Microbiol.">
        <title>Comparative Genomic Analysis of the Class Epsilonproteobacteria and Proposed Reclassification to Epsilonbacteraeota (phyl. nov.).</title>
        <authorList>
            <person name="Waite D.W."/>
            <person name="Vanwonterghem I."/>
            <person name="Rinke C."/>
            <person name="Parks D.H."/>
            <person name="Zhang Y."/>
            <person name="Takai K."/>
            <person name="Sievert S.M."/>
            <person name="Simon J."/>
            <person name="Campbell B.J."/>
            <person name="Hanson T.E."/>
            <person name="Woyke T."/>
            <person name="Klotz M.G."/>
            <person name="Hugenholtz P."/>
        </authorList>
    </citation>
    <scope>NUCLEOTIDE SEQUENCE [LARGE SCALE GENOMIC DNA]</scope>
    <source>
        <strain evidence="3">UBA11420</strain>
    </source>
</reference>
<comment type="caution">
    <text evidence="3">The sequence shown here is derived from an EMBL/GenBank/DDBJ whole genome shotgun (WGS) entry which is preliminary data.</text>
</comment>
<dbReference type="Gene3D" id="3.10.20.580">
    <property type="match status" value="1"/>
</dbReference>
<dbReference type="AlphaFoldDB" id="A0A2D3WIX9"/>
<dbReference type="InterPro" id="IPR011108">
    <property type="entry name" value="RMMBL"/>
</dbReference>
<dbReference type="InterPro" id="IPR036866">
    <property type="entry name" value="RibonucZ/Hydroxyglut_hydro"/>
</dbReference>
<feature type="domain" description="Zn-dependent metallo-hydrolase RNA specificity" evidence="1">
    <location>
        <begin position="1"/>
        <end position="38"/>
    </location>
</feature>
<evidence type="ECO:0000259" key="1">
    <source>
        <dbReference type="Pfam" id="PF07521"/>
    </source>
</evidence>
<dbReference type="STRING" id="366522.GCA_001548055_02707"/>
<dbReference type="InterPro" id="IPR041636">
    <property type="entry name" value="RNase_J_C"/>
</dbReference>
<dbReference type="Proteomes" id="UP000231638">
    <property type="component" value="Unassembled WGS sequence"/>
</dbReference>
<sequence>GHAAQEEQKLILRLVKPKFFLPVHGEYNHITKHKETAMQCGIQERNIYLMSDGDQVELCGKYMKKIKTIKTGKVFIDNQVNEQIADDVVIDRQKLAEAGLVMLVIQIDKSEHKLIAKPKIISYGLVPDKDDKAFSIEMEGVIDQFIANAKKELLENARALENEVRQVVRKHIYRQMKKYPTIVPTIFMM</sequence>
<name>A0A2D3WIX9_9BACT</name>
<dbReference type="Pfam" id="PF17770">
    <property type="entry name" value="RNase_J_C"/>
    <property type="match status" value="1"/>
</dbReference>